<dbReference type="AlphaFoldDB" id="A0A5C5ZSC3"/>
<keyword evidence="1" id="KW-0732">Signal</keyword>
<proteinExistence type="predicted"/>
<sequence precursor="true">MTKITQYLRTVAAAVALTILLATTAHAQLIVTEIMADPGTNTSSSDPAWEWIELWNNTDNAIDFSATPYVIDDDDADADNDFNSSTYAQLSQPNLNVGVIPAGGIAVLYNQFELDDTYDGDYQFEDAWGTQNSQGQPITYIPFTINDNPSAGSGPVDYNFLFPGLSNSDDQVGLWSSYSAYSSETPLNGPGSLADDFTTNNTVSGVYYGDPPTTRSVQWRGVGDFKDFNNWVRSEPDVAGAVVTNVIAEEGEGVLNGTDFGSPGITHGTGAAPAGELVITEIMMDPNFSDFQWEWIEVHNNTGAAIDFGSTPYVFDDFRGNDLTEANITSGVIPDGSTAVLFNEANSDLFDLANDLGENPAPDVLMERAWGSGINFIPVSTWSSLNNLQGETSVGDKIGIWSSLADYEAEPNDDPDPTGDEGETVRTFDNATVVVEYEFGQNGWDDYVFNSGTSIYLEDLSFDPSDPASWGVSGDGPDLFVGYPAASVEGDLIIYPADDTGSPGLFLAQPILVGDYNDNGVVDAADFTVWRDNFETDASLPNRDPGLSGDISMDDYAAWVANFGETLDAMSNASSAAVPEPAALAVLAMGLAGLVSRRRR</sequence>
<accession>A0A5C5ZSC3</accession>
<keyword evidence="4" id="KW-1185">Reference proteome</keyword>
<dbReference type="Pfam" id="PF07589">
    <property type="entry name" value="PEP-CTERM"/>
    <property type="match status" value="1"/>
</dbReference>
<dbReference type="RefSeq" id="WP_146395904.1">
    <property type="nucleotide sequence ID" value="NZ_SJPQ01000001.1"/>
</dbReference>
<comment type="caution">
    <text evidence="3">The sequence shown here is derived from an EMBL/GenBank/DDBJ whole genome shotgun (WGS) entry which is preliminary data.</text>
</comment>
<feature type="signal peptide" evidence="1">
    <location>
        <begin position="1"/>
        <end position="27"/>
    </location>
</feature>
<name>A0A5C5ZSC3_9BACT</name>
<evidence type="ECO:0000259" key="2">
    <source>
        <dbReference type="Pfam" id="PF07589"/>
    </source>
</evidence>
<reference evidence="3 4" key="1">
    <citation type="submission" date="2019-02" db="EMBL/GenBank/DDBJ databases">
        <title>Deep-cultivation of Planctomycetes and their phenomic and genomic characterization uncovers novel biology.</title>
        <authorList>
            <person name="Wiegand S."/>
            <person name="Jogler M."/>
            <person name="Boedeker C."/>
            <person name="Pinto D."/>
            <person name="Vollmers J."/>
            <person name="Rivas-Marin E."/>
            <person name="Kohn T."/>
            <person name="Peeters S.H."/>
            <person name="Heuer A."/>
            <person name="Rast P."/>
            <person name="Oberbeckmann S."/>
            <person name="Bunk B."/>
            <person name="Jeske O."/>
            <person name="Meyerdierks A."/>
            <person name="Storesund J.E."/>
            <person name="Kallscheuer N."/>
            <person name="Luecker S."/>
            <person name="Lage O.M."/>
            <person name="Pohl T."/>
            <person name="Merkel B.J."/>
            <person name="Hornburger P."/>
            <person name="Mueller R.-W."/>
            <person name="Bruemmer F."/>
            <person name="Labrenz M."/>
            <person name="Spormann A.M."/>
            <person name="Op Den Camp H."/>
            <person name="Overmann J."/>
            <person name="Amann R."/>
            <person name="Jetten M.S.M."/>
            <person name="Mascher T."/>
            <person name="Medema M.H."/>
            <person name="Devos D.P."/>
            <person name="Kaster A.-K."/>
            <person name="Ovreas L."/>
            <person name="Rohde M."/>
            <person name="Galperin M.Y."/>
            <person name="Jogler C."/>
        </authorList>
    </citation>
    <scope>NUCLEOTIDE SEQUENCE [LARGE SCALE GENOMIC DNA]</scope>
    <source>
        <strain evidence="3 4">Mal64</strain>
    </source>
</reference>
<evidence type="ECO:0000313" key="3">
    <source>
        <dbReference type="EMBL" id="TWT89867.1"/>
    </source>
</evidence>
<feature type="domain" description="Ice-binding protein C-terminal" evidence="2">
    <location>
        <begin position="577"/>
        <end position="599"/>
    </location>
</feature>
<dbReference type="EMBL" id="SJPQ01000001">
    <property type="protein sequence ID" value="TWT89867.1"/>
    <property type="molecule type" value="Genomic_DNA"/>
</dbReference>
<protein>
    <recommendedName>
        <fullName evidence="2">Ice-binding protein C-terminal domain-containing protein</fullName>
    </recommendedName>
</protein>
<evidence type="ECO:0000256" key="1">
    <source>
        <dbReference type="SAM" id="SignalP"/>
    </source>
</evidence>
<dbReference type="NCBIfam" id="TIGR02595">
    <property type="entry name" value="PEP_CTERM"/>
    <property type="match status" value="1"/>
</dbReference>
<dbReference type="OrthoDB" id="223420at2"/>
<gene>
    <name evidence="3" type="ORF">Mal64_02490</name>
</gene>
<dbReference type="Proteomes" id="UP000315440">
    <property type="component" value="Unassembled WGS sequence"/>
</dbReference>
<organism evidence="3 4">
    <name type="scientific">Pseudobythopirellula maris</name>
    <dbReference type="NCBI Taxonomy" id="2527991"/>
    <lineage>
        <taxon>Bacteria</taxon>
        <taxon>Pseudomonadati</taxon>
        <taxon>Planctomycetota</taxon>
        <taxon>Planctomycetia</taxon>
        <taxon>Pirellulales</taxon>
        <taxon>Lacipirellulaceae</taxon>
        <taxon>Pseudobythopirellula</taxon>
    </lineage>
</organism>
<evidence type="ECO:0000313" key="4">
    <source>
        <dbReference type="Proteomes" id="UP000315440"/>
    </source>
</evidence>
<feature type="chain" id="PRO_5022764509" description="Ice-binding protein C-terminal domain-containing protein" evidence="1">
    <location>
        <begin position="28"/>
        <end position="600"/>
    </location>
</feature>
<dbReference type="InterPro" id="IPR013424">
    <property type="entry name" value="Ice-binding_C"/>
</dbReference>